<sequence length="272" mass="30970">MLIADDAIWDLTNDIMFWQDTQRMIFVKDTAFDPRQLLVLRGVAVERRPHYKQVLEAYQLSTNEEIRLEIGDLRNVNDHVVCWNVARGASFCVRPQVSRAAAKHDSSTIELWHYASVSASFHRSVAKTLERGLIQQAWWQAAGSLLAVAWYRDVELAPSQSHAYGLVKFDGTTLEVLREQRWVGPEVTGTELRFKSASLSANNDLLWHANRLSLIDGTTWEVREILPYKPGFTETSNINPDGSSYAIGRSNDAVVVDRASNRAWSLRREREV</sequence>
<evidence type="ECO:0000313" key="2">
    <source>
        <dbReference type="Proteomes" id="UP000000787"/>
    </source>
</evidence>
<keyword evidence="2" id="KW-1185">Reference proteome</keyword>
<protein>
    <submittedName>
        <fullName evidence="1">Uncharacterized protein</fullName>
    </submittedName>
</protein>
<dbReference type="STRING" id="316274.Haur_2127"/>
<dbReference type="KEGG" id="hau:Haur_2127"/>
<accession>A9AWB7</accession>
<name>A9AWB7_HERA2</name>
<evidence type="ECO:0000313" key="1">
    <source>
        <dbReference type="EMBL" id="ABX04767.1"/>
    </source>
</evidence>
<dbReference type="InParanoid" id="A9AWB7"/>
<proteinExistence type="predicted"/>
<dbReference type="AlphaFoldDB" id="A9AWB7"/>
<reference evidence="1 2" key="1">
    <citation type="journal article" date="2011" name="Stand. Genomic Sci.">
        <title>Complete genome sequence of the filamentous gliding predatory bacterium Herpetosiphon aurantiacus type strain (114-95(T)).</title>
        <authorList>
            <person name="Kiss H."/>
            <person name="Nett M."/>
            <person name="Domin N."/>
            <person name="Martin K."/>
            <person name="Maresca J.A."/>
            <person name="Copeland A."/>
            <person name="Lapidus A."/>
            <person name="Lucas S."/>
            <person name="Berry K.W."/>
            <person name="Glavina Del Rio T."/>
            <person name="Dalin E."/>
            <person name="Tice H."/>
            <person name="Pitluck S."/>
            <person name="Richardson P."/>
            <person name="Bruce D."/>
            <person name="Goodwin L."/>
            <person name="Han C."/>
            <person name="Detter J.C."/>
            <person name="Schmutz J."/>
            <person name="Brettin T."/>
            <person name="Land M."/>
            <person name="Hauser L."/>
            <person name="Kyrpides N.C."/>
            <person name="Ivanova N."/>
            <person name="Goker M."/>
            <person name="Woyke T."/>
            <person name="Klenk H.P."/>
            <person name="Bryant D.A."/>
        </authorList>
    </citation>
    <scope>NUCLEOTIDE SEQUENCE [LARGE SCALE GENOMIC DNA]</scope>
    <source>
        <strain evidence="2">ATCC 23779 / DSM 785 / 114-95</strain>
    </source>
</reference>
<gene>
    <name evidence="1" type="ordered locus">Haur_2127</name>
</gene>
<dbReference type="BioCyc" id="HAUR316274:GHYA-2155-MONOMER"/>
<dbReference type="Proteomes" id="UP000000787">
    <property type="component" value="Chromosome"/>
</dbReference>
<dbReference type="EMBL" id="CP000875">
    <property type="protein sequence ID" value="ABX04767.1"/>
    <property type="molecule type" value="Genomic_DNA"/>
</dbReference>
<dbReference type="HOGENOM" id="CLU_1022210_0_0_0"/>
<organism evidence="1 2">
    <name type="scientific">Herpetosiphon aurantiacus (strain ATCC 23779 / DSM 785 / 114-95)</name>
    <dbReference type="NCBI Taxonomy" id="316274"/>
    <lineage>
        <taxon>Bacteria</taxon>
        <taxon>Bacillati</taxon>
        <taxon>Chloroflexota</taxon>
        <taxon>Chloroflexia</taxon>
        <taxon>Herpetosiphonales</taxon>
        <taxon>Herpetosiphonaceae</taxon>
        <taxon>Herpetosiphon</taxon>
    </lineage>
</organism>